<dbReference type="Proteomes" id="UP000696280">
    <property type="component" value="Unassembled WGS sequence"/>
</dbReference>
<dbReference type="GO" id="GO:0001228">
    <property type="term" value="F:DNA-binding transcription activator activity, RNA polymerase II-specific"/>
    <property type="evidence" value="ECO:0007669"/>
    <property type="project" value="TreeGrafter"/>
</dbReference>
<organism evidence="4 5">
    <name type="scientific">Hymenoscyphus fraxineus</name>
    <dbReference type="NCBI Taxonomy" id="746836"/>
    <lineage>
        <taxon>Eukaryota</taxon>
        <taxon>Fungi</taxon>
        <taxon>Dikarya</taxon>
        <taxon>Ascomycota</taxon>
        <taxon>Pezizomycotina</taxon>
        <taxon>Leotiomycetes</taxon>
        <taxon>Helotiales</taxon>
        <taxon>Helotiaceae</taxon>
        <taxon>Hymenoscyphus</taxon>
    </lineage>
</organism>
<comment type="caution">
    <text evidence="4">The sequence shown here is derived from an EMBL/GenBank/DDBJ whole genome shotgun (WGS) entry which is preliminary data.</text>
</comment>
<dbReference type="PANTHER" id="PTHR47784:SF4">
    <property type="entry name" value="ZN(II)2CYS6 TRANSCRIPTION FACTOR (EUROFUNG)"/>
    <property type="match status" value="1"/>
</dbReference>
<dbReference type="Gene3D" id="4.10.240.10">
    <property type="entry name" value="Zn(2)-C6 fungal-type DNA-binding domain"/>
    <property type="match status" value="1"/>
</dbReference>
<dbReference type="PROSITE" id="PS50048">
    <property type="entry name" value="ZN2_CY6_FUNGAL_2"/>
    <property type="match status" value="1"/>
</dbReference>
<keyword evidence="1" id="KW-0539">Nucleus</keyword>
<dbReference type="CDD" id="cd00067">
    <property type="entry name" value="GAL4"/>
    <property type="match status" value="1"/>
</dbReference>
<dbReference type="OrthoDB" id="5386330at2759"/>
<dbReference type="SMART" id="SM00066">
    <property type="entry name" value="GAL4"/>
    <property type="match status" value="1"/>
</dbReference>
<reference evidence="4" key="1">
    <citation type="submission" date="2021-07" db="EMBL/GenBank/DDBJ databases">
        <authorList>
            <person name="Durling M."/>
        </authorList>
    </citation>
    <scope>NUCLEOTIDE SEQUENCE</scope>
</reference>
<dbReference type="PANTHER" id="PTHR47784">
    <property type="entry name" value="STEROL UPTAKE CONTROL PROTEIN 2"/>
    <property type="match status" value="1"/>
</dbReference>
<evidence type="ECO:0000256" key="1">
    <source>
        <dbReference type="ARBA" id="ARBA00023242"/>
    </source>
</evidence>
<dbReference type="GO" id="GO:0008270">
    <property type="term" value="F:zinc ion binding"/>
    <property type="evidence" value="ECO:0007669"/>
    <property type="project" value="InterPro"/>
</dbReference>
<evidence type="ECO:0000259" key="3">
    <source>
        <dbReference type="PROSITE" id="PS50048"/>
    </source>
</evidence>
<feature type="domain" description="Zn(2)-C6 fungal-type" evidence="3">
    <location>
        <begin position="20"/>
        <end position="50"/>
    </location>
</feature>
<dbReference type="Pfam" id="PF11951">
    <property type="entry name" value="Fungal_trans_2"/>
    <property type="match status" value="1"/>
</dbReference>
<feature type="region of interest" description="Disordered" evidence="2">
    <location>
        <begin position="59"/>
        <end position="97"/>
    </location>
</feature>
<keyword evidence="5" id="KW-1185">Reference proteome</keyword>
<evidence type="ECO:0000313" key="5">
    <source>
        <dbReference type="Proteomes" id="UP000696280"/>
    </source>
</evidence>
<feature type="compositionally biased region" description="Polar residues" evidence="2">
    <location>
        <begin position="84"/>
        <end position="97"/>
    </location>
</feature>
<evidence type="ECO:0000313" key="4">
    <source>
        <dbReference type="EMBL" id="CAG8955794.1"/>
    </source>
</evidence>
<dbReference type="InterPro" id="IPR001138">
    <property type="entry name" value="Zn2Cys6_DnaBD"/>
</dbReference>
<feature type="compositionally biased region" description="Basic and acidic residues" evidence="2">
    <location>
        <begin position="74"/>
        <end position="83"/>
    </location>
</feature>
<name>A0A9N9KYF4_9HELO</name>
<dbReference type="EMBL" id="CAJVRL010000066">
    <property type="protein sequence ID" value="CAG8955794.1"/>
    <property type="molecule type" value="Genomic_DNA"/>
</dbReference>
<dbReference type="InterPro" id="IPR053157">
    <property type="entry name" value="Sterol_Uptake_Regulator"/>
</dbReference>
<gene>
    <name evidence="4" type="ORF">HYFRA_00011663</name>
</gene>
<sequence>MNKTPPVGKPRRPHNKSRTGCTQCKAKKVKCDENKPICHKCESYRTPCSFLQTHPQLRGRPQALIPSNTQSRVALEKSPDSRQDSTPNTPLSTSSQPAPATFTMLDLELLHSYVTAGIQTFAAFPEIHELYRKIIMEFAFKNDFVMYRVLALSALHMAYIHPEEASKYRFAADSHSATGLSLFLREISNLNPSNCEACFLFSTMTFLHAWAMQDISKPSTMFFLPTRWRDEWETPIRWIQLDRGSRAIIFTTWVDLSTGALAPIFGPWGKIGEDLYKQIKEDRLLADDKKALNHLAQAWDNDSNSEEIKAILSETLTTLKGTFNMLQSETPNVSNLAIVMAWFSYLSDDFLKLAEDKIPEALLLVAYFCVTLIRLPSMWWNEGRPENFLETILDELGDRWEEFTRWPIEQVLGNKKRSPITQDVVMA</sequence>
<evidence type="ECO:0000256" key="2">
    <source>
        <dbReference type="SAM" id="MobiDB-lite"/>
    </source>
</evidence>
<dbReference type="PROSITE" id="PS00463">
    <property type="entry name" value="ZN2_CY6_FUNGAL_1"/>
    <property type="match status" value="1"/>
</dbReference>
<proteinExistence type="predicted"/>
<dbReference type="AlphaFoldDB" id="A0A9N9KYF4"/>
<feature type="region of interest" description="Disordered" evidence="2">
    <location>
        <begin position="1"/>
        <end position="20"/>
    </location>
</feature>
<dbReference type="InterPro" id="IPR036864">
    <property type="entry name" value="Zn2-C6_fun-type_DNA-bd_sf"/>
</dbReference>
<dbReference type="Pfam" id="PF00172">
    <property type="entry name" value="Zn_clus"/>
    <property type="match status" value="1"/>
</dbReference>
<dbReference type="SUPFAM" id="SSF57701">
    <property type="entry name" value="Zn2/Cys6 DNA-binding domain"/>
    <property type="match status" value="1"/>
</dbReference>
<dbReference type="InterPro" id="IPR021858">
    <property type="entry name" value="Fun_TF"/>
</dbReference>
<accession>A0A9N9KYF4</accession>
<protein>
    <recommendedName>
        <fullName evidence="3">Zn(2)-C6 fungal-type domain-containing protein</fullName>
    </recommendedName>
</protein>